<comment type="catalytic activity">
    <reaction evidence="6">
        <text>ATP + H2O = ADP + phosphate + H(+)</text>
        <dbReference type="Rhea" id="RHEA:13065"/>
        <dbReference type="ChEBI" id="CHEBI:15377"/>
        <dbReference type="ChEBI" id="CHEBI:15378"/>
        <dbReference type="ChEBI" id="CHEBI:30616"/>
        <dbReference type="ChEBI" id="CHEBI:43474"/>
        <dbReference type="ChEBI" id="CHEBI:456216"/>
        <dbReference type="EC" id="3.6.4.13"/>
    </reaction>
</comment>
<dbReference type="InterPro" id="IPR011545">
    <property type="entry name" value="DEAD/DEAH_box_helicase_dom"/>
</dbReference>
<dbReference type="Proteomes" id="UP000784294">
    <property type="component" value="Unassembled WGS sequence"/>
</dbReference>
<dbReference type="PROSITE" id="PS51195">
    <property type="entry name" value="Q_MOTIF"/>
    <property type="match status" value="1"/>
</dbReference>
<accession>A0A448XJV0</accession>
<feature type="domain" description="DEAD-box RNA helicase Q" evidence="8">
    <location>
        <begin position="50"/>
        <end position="78"/>
    </location>
</feature>
<dbReference type="OrthoDB" id="10265785at2759"/>
<dbReference type="PANTHER" id="PTHR24031">
    <property type="entry name" value="RNA HELICASE"/>
    <property type="match status" value="1"/>
</dbReference>
<evidence type="ECO:0000256" key="2">
    <source>
        <dbReference type="ARBA" id="ARBA00022801"/>
    </source>
</evidence>
<keyword evidence="10" id="KW-1185">Reference proteome</keyword>
<dbReference type="AlphaFoldDB" id="A0A448XJV0"/>
<feature type="domain" description="Helicase ATP-binding" evidence="7">
    <location>
        <begin position="81"/>
        <end position="146"/>
    </location>
</feature>
<protein>
    <recommendedName>
        <fullName evidence="6">ATP-dependent RNA helicase</fullName>
        <ecNumber evidence="6">3.6.4.13</ecNumber>
    </recommendedName>
</protein>
<sequence>MPQLPAFSLNFPHAAFYYEVCSLFSNSHSLCFSSSTADFEIETNYHENVESFDALNLKETLLRGIYSYGYENPSAIQQRAIKPCIQGRDVLAQAQSGTGKTATFTIGILQRIDNTLNAVQALVLVPTRELAKQIQVVGFHFLILHI</sequence>
<evidence type="ECO:0000313" key="9">
    <source>
        <dbReference type="EMBL" id="VEL38389.1"/>
    </source>
</evidence>
<dbReference type="GO" id="GO:0005524">
    <property type="term" value="F:ATP binding"/>
    <property type="evidence" value="ECO:0007669"/>
    <property type="project" value="UniProtKB-UniRule"/>
</dbReference>
<dbReference type="EMBL" id="CAAALY010257785">
    <property type="protein sequence ID" value="VEL38389.1"/>
    <property type="molecule type" value="Genomic_DNA"/>
</dbReference>
<keyword evidence="6" id="KW-0694">RNA-binding</keyword>
<dbReference type="Pfam" id="PF00270">
    <property type="entry name" value="DEAD"/>
    <property type="match status" value="1"/>
</dbReference>
<comment type="function">
    <text evidence="6">RNA helicase.</text>
</comment>
<gene>
    <name evidence="9" type="ORF">PXEA_LOCUS31829</name>
</gene>
<evidence type="ECO:0000259" key="7">
    <source>
        <dbReference type="PROSITE" id="PS51192"/>
    </source>
</evidence>
<evidence type="ECO:0000259" key="8">
    <source>
        <dbReference type="PROSITE" id="PS51195"/>
    </source>
</evidence>
<evidence type="ECO:0000256" key="4">
    <source>
        <dbReference type="ARBA" id="ARBA00022840"/>
    </source>
</evidence>
<dbReference type="EC" id="3.6.4.13" evidence="6"/>
<keyword evidence="3 6" id="KW-0347">Helicase</keyword>
<dbReference type="Gene3D" id="3.40.50.300">
    <property type="entry name" value="P-loop containing nucleotide triphosphate hydrolases"/>
    <property type="match status" value="1"/>
</dbReference>
<dbReference type="InterPro" id="IPR014001">
    <property type="entry name" value="Helicase_ATP-bd"/>
</dbReference>
<feature type="short sequence motif" description="Q motif" evidence="5">
    <location>
        <begin position="50"/>
        <end position="78"/>
    </location>
</feature>
<reference evidence="9" key="1">
    <citation type="submission" date="2018-11" db="EMBL/GenBank/DDBJ databases">
        <authorList>
            <consortium name="Pathogen Informatics"/>
        </authorList>
    </citation>
    <scope>NUCLEOTIDE SEQUENCE</scope>
</reference>
<keyword evidence="4 6" id="KW-0067">ATP-binding</keyword>
<name>A0A448XJV0_9PLAT</name>
<evidence type="ECO:0000256" key="3">
    <source>
        <dbReference type="ARBA" id="ARBA00022806"/>
    </source>
</evidence>
<organism evidence="9 10">
    <name type="scientific">Protopolystoma xenopodis</name>
    <dbReference type="NCBI Taxonomy" id="117903"/>
    <lineage>
        <taxon>Eukaryota</taxon>
        <taxon>Metazoa</taxon>
        <taxon>Spiralia</taxon>
        <taxon>Lophotrochozoa</taxon>
        <taxon>Platyhelminthes</taxon>
        <taxon>Monogenea</taxon>
        <taxon>Polyopisthocotylea</taxon>
        <taxon>Polystomatidea</taxon>
        <taxon>Polystomatidae</taxon>
        <taxon>Protopolystoma</taxon>
    </lineage>
</organism>
<comment type="domain">
    <text evidence="6">The Q motif is unique to and characteristic of the DEAD box family of RNA helicases and controls ATP binding and hydrolysis.</text>
</comment>
<comment type="similarity">
    <text evidence="6">Belongs to the DEAD box helicase family.</text>
</comment>
<dbReference type="SUPFAM" id="SSF52540">
    <property type="entry name" value="P-loop containing nucleoside triphosphate hydrolases"/>
    <property type="match status" value="1"/>
</dbReference>
<keyword evidence="1 6" id="KW-0547">Nucleotide-binding</keyword>
<evidence type="ECO:0000256" key="1">
    <source>
        <dbReference type="ARBA" id="ARBA00022741"/>
    </source>
</evidence>
<evidence type="ECO:0000256" key="6">
    <source>
        <dbReference type="RuleBase" id="RU365068"/>
    </source>
</evidence>
<evidence type="ECO:0000313" key="10">
    <source>
        <dbReference type="Proteomes" id="UP000784294"/>
    </source>
</evidence>
<dbReference type="GO" id="GO:0016787">
    <property type="term" value="F:hydrolase activity"/>
    <property type="evidence" value="ECO:0007669"/>
    <property type="project" value="UniProtKB-KW"/>
</dbReference>
<dbReference type="InterPro" id="IPR027417">
    <property type="entry name" value="P-loop_NTPase"/>
</dbReference>
<comment type="caution">
    <text evidence="9">The sequence shown here is derived from an EMBL/GenBank/DDBJ whole genome shotgun (WGS) entry which is preliminary data.</text>
</comment>
<dbReference type="GO" id="GO:0003723">
    <property type="term" value="F:RNA binding"/>
    <property type="evidence" value="ECO:0007669"/>
    <property type="project" value="UniProtKB-UniRule"/>
</dbReference>
<dbReference type="InterPro" id="IPR014014">
    <property type="entry name" value="RNA_helicase_DEAD_Q_motif"/>
</dbReference>
<proteinExistence type="inferred from homology"/>
<keyword evidence="2 6" id="KW-0378">Hydrolase</keyword>
<dbReference type="PROSITE" id="PS51192">
    <property type="entry name" value="HELICASE_ATP_BIND_1"/>
    <property type="match status" value="1"/>
</dbReference>
<evidence type="ECO:0000256" key="5">
    <source>
        <dbReference type="PROSITE-ProRule" id="PRU00552"/>
    </source>
</evidence>
<dbReference type="GO" id="GO:0003724">
    <property type="term" value="F:RNA helicase activity"/>
    <property type="evidence" value="ECO:0007669"/>
    <property type="project" value="UniProtKB-EC"/>
</dbReference>